<dbReference type="InterPro" id="IPR011053">
    <property type="entry name" value="Single_hybrid_motif"/>
</dbReference>
<evidence type="ECO:0000256" key="1">
    <source>
        <dbReference type="SAM" id="MobiDB-lite"/>
    </source>
</evidence>
<evidence type="ECO:0000313" key="3">
    <source>
        <dbReference type="EMBL" id="GFZ15077.1"/>
    </source>
</evidence>
<keyword evidence="4" id="KW-1185">Reference proteome</keyword>
<dbReference type="PANTHER" id="PTHR47597:SF2">
    <property type="entry name" value="LIPOYL-BINDING DOMAIN-CONTAINING PROTEIN"/>
    <property type="match status" value="1"/>
</dbReference>
<dbReference type="SUPFAM" id="SSF51230">
    <property type="entry name" value="Single hybrid motif"/>
    <property type="match status" value="1"/>
</dbReference>
<dbReference type="EMBL" id="BJWL01000024">
    <property type="protein sequence ID" value="GFZ15077.1"/>
    <property type="molecule type" value="Genomic_DNA"/>
</dbReference>
<feature type="region of interest" description="Disordered" evidence="1">
    <location>
        <begin position="120"/>
        <end position="157"/>
    </location>
</feature>
<dbReference type="PANTHER" id="PTHR47597">
    <property type="entry name" value="IS A MEMBER OF THE PF|00364 BIOTIN-REQUIRING ENZYMES FAMILY-RELATED"/>
    <property type="match status" value="1"/>
</dbReference>
<feature type="domain" description="Lipoyl-binding" evidence="2">
    <location>
        <begin position="202"/>
        <end position="255"/>
    </location>
</feature>
<dbReference type="Pfam" id="PF00364">
    <property type="entry name" value="Biotin_lipoyl"/>
    <property type="match status" value="1"/>
</dbReference>
<organism evidence="3 4">
    <name type="scientific">Actinidia rufa</name>
    <dbReference type="NCBI Taxonomy" id="165716"/>
    <lineage>
        <taxon>Eukaryota</taxon>
        <taxon>Viridiplantae</taxon>
        <taxon>Streptophyta</taxon>
        <taxon>Embryophyta</taxon>
        <taxon>Tracheophyta</taxon>
        <taxon>Spermatophyta</taxon>
        <taxon>Magnoliopsida</taxon>
        <taxon>eudicotyledons</taxon>
        <taxon>Gunneridae</taxon>
        <taxon>Pentapetalae</taxon>
        <taxon>asterids</taxon>
        <taxon>Ericales</taxon>
        <taxon>Actinidiaceae</taxon>
        <taxon>Actinidia</taxon>
    </lineage>
</organism>
<name>A0A7J0GW49_9ERIC</name>
<accession>A0A7J0GW49</accession>
<reference evidence="3 4" key="1">
    <citation type="submission" date="2019-07" db="EMBL/GenBank/DDBJ databases">
        <title>De Novo Assembly of kiwifruit Actinidia rufa.</title>
        <authorList>
            <person name="Sugita-Konishi S."/>
            <person name="Sato K."/>
            <person name="Mori E."/>
            <person name="Abe Y."/>
            <person name="Kisaki G."/>
            <person name="Hamano K."/>
            <person name="Suezawa K."/>
            <person name="Otani M."/>
            <person name="Fukuda T."/>
            <person name="Manabe T."/>
            <person name="Gomi K."/>
            <person name="Tabuchi M."/>
            <person name="Akimitsu K."/>
            <person name="Kataoka I."/>
        </authorList>
    </citation>
    <scope>NUCLEOTIDE SEQUENCE [LARGE SCALE GENOMIC DNA]</scope>
    <source>
        <strain evidence="4">cv. Fuchu</strain>
    </source>
</reference>
<dbReference type="CDD" id="cd06850">
    <property type="entry name" value="biotinyl_domain"/>
    <property type="match status" value="1"/>
</dbReference>
<dbReference type="InterPro" id="IPR000089">
    <property type="entry name" value="Biotin_lipoyl"/>
</dbReference>
<sequence>MDSAAVLRSFIYSASAVTHVRSVLERPCMFAAHNAMSRSHTQGLAFSEKLVSNPVKRGGMIVSCIKKSETTGAVKSDGNSKSQPKGEALVMEVCDETEVTELKLKVGDFEMHLKRNVGVTESPMPVASPPPPLESSPASSTPPTPPRSSTEKNNPFTNVSVRISAKLAALEASGTSGYVLVLSKMVGSFRRSRTVKGNKRPPTCEEGDLIKEGHVIGYVEECGTELPVKSDVAGEVLKLLVGEGEAVGYGDPIVAVLPSFQGAK</sequence>
<dbReference type="Gene3D" id="2.40.50.100">
    <property type="match status" value="1"/>
</dbReference>
<proteinExistence type="predicted"/>
<comment type="caution">
    <text evidence="3">The sequence shown here is derived from an EMBL/GenBank/DDBJ whole genome shotgun (WGS) entry which is preliminary data.</text>
</comment>
<dbReference type="AlphaFoldDB" id="A0A7J0GW49"/>
<gene>
    <name evidence="3" type="ORF">Acr_24g0012670</name>
</gene>
<feature type="compositionally biased region" description="Pro residues" evidence="1">
    <location>
        <begin position="126"/>
        <end position="146"/>
    </location>
</feature>
<evidence type="ECO:0000313" key="4">
    <source>
        <dbReference type="Proteomes" id="UP000585474"/>
    </source>
</evidence>
<dbReference type="OrthoDB" id="529457at2759"/>
<evidence type="ECO:0000259" key="2">
    <source>
        <dbReference type="Pfam" id="PF00364"/>
    </source>
</evidence>
<protein>
    <submittedName>
        <fullName evidence="3">Biotin/lipoyl attachment domain-containing protein</fullName>
    </submittedName>
</protein>
<dbReference type="InterPro" id="IPR053217">
    <property type="entry name" value="ACC_Biotin_Carrier"/>
</dbReference>
<dbReference type="Proteomes" id="UP000585474">
    <property type="component" value="Unassembled WGS sequence"/>
</dbReference>